<evidence type="ECO:0000256" key="2">
    <source>
        <dbReference type="ARBA" id="ARBA00022448"/>
    </source>
</evidence>
<feature type="transmembrane region" description="Helical" evidence="7">
    <location>
        <begin position="216"/>
        <end position="243"/>
    </location>
</feature>
<evidence type="ECO:0000256" key="6">
    <source>
        <dbReference type="ARBA" id="ARBA00023136"/>
    </source>
</evidence>
<organism evidence="9 10">
    <name type="scientific">Labrys monachus</name>
    <dbReference type="NCBI Taxonomy" id="217067"/>
    <lineage>
        <taxon>Bacteria</taxon>
        <taxon>Pseudomonadati</taxon>
        <taxon>Pseudomonadota</taxon>
        <taxon>Alphaproteobacteria</taxon>
        <taxon>Hyphomicrobiales</taxon>
        <taxon>Xanthobacteraceae</taxon>
        <taxon>Labrys</taxon>
    </lineage>
</organism>
<dbReference type="PROSITE" id="PS50928">
    <property type="entry name" value="ABC_TM1"/>
    <property type="match status" value="1"/>
</dbReference>
<dbReference type="Gene3D" id="1.10.3720.10">
    <property type="entry name" value="MetI-like"/>
    <property type="match status" value="1"/>
</dbReference>
<accession>A0ABU0FFR1</accession>
<dbReference type="InterPro" id="IPR051393">
    <property type="entry name" value="ABC_transporter_permease"/>
</dbReference>
<dbReference type="InterPro" id="IPR000515">
    <property type="entry name" value="MetI-like"/>
</dbReference>
<feature type="transmembrane region" description="Helical" evidence="7">
    <location>
        <begin position="87"/>
        <end position="108"/>
    </location>
</feature>
<feature type="transmembrane region" description="Helical" evidence="7">
    <location>
        <begin position="277"/>
        <end position="300"/>
    </location>
</feature>
<name>A0ABU0FFR1_9HYPH</name>
<dbReference type="CDD" id="cd06261">
    <property type="entry name" value="TM_PBP2"/>
    <property type="match status" value="1"/>
</dbReference>
<keyword evidence="4 7" id="KW-0812">Transmembrane</keyword>
<sequence>MTAITIPIAGRRRPGNAARRSASAGWAFAFPAALLLATLMVAPLLVVFGLSFTNYSLGATDWTFTGFANYQDMLQDDRALKAIGHTAVYVAIAMPLSVVVGLILALLIQRRQKFRHAYEVIFFLPATSTFIAMAIVWQFLLHGRIGPVNEWLVALGLSRVDFLTDPSIALVTLSCISAWQLIGQTTVLFLAGLASIPQDIYDAAELDGMDYGWDRFLRVTFPMLAPTTLFIVVTTTITTFQAFDSIAALTKGGPAGSTETLLYRIYLEAYQYTNMGYASALSVVFLAFIVLFSLVQIFLADRRIHY</sequence>
<comment type="caution">
    <text evidence="9">The sequence shown here is derived from an EMBL/GenBank/DDBJ whole genome shotgun (WGS) entry which is preliminary data.</text>
</comment>
<dbReference type="InterPro" id="IPR035906">
    <property type="entry name" value="MetI-like_sf"/>
</dbReference>
<dbReference type="PANTHER" id="PTHR30193:SF37">
    <property type="entry name" value="INNER MEMBRANE ABC TRANSPORTER PERMEASE PROTEIN YCJO"/>
    <property type="match status" value="1"/>
</dbReference>
<protein>
    <submittedName>
        <fullName evidence="9">Multiple sugar transport system permease protein</fullName>
    </submittedName>
</protein>
<keyword evidence="6 7" id="KW-0472">Membrane</keyword>
<evidence type="ECO:0000256" key="1">
    <source>
        <dbReference type="ARBA" id="ARBA00004651"/>
    </source>
</evidence>
<evidence type="ECO:0000256" key="4">
    <source>
        <dbReference type="ARBA" id="ARBA00022692"/>
    </source>
</evidence>
<feature type="transmembrane region" description="Helical" evidence="7">
    <location>
        <begin position="168"/>
        <end position="196"/>
    </location>
</feature>
<dbReference type="Pfam" id="PF00528">
    <property type="entry name" value="BPD_transp_1"/>
    <property type="match status" value="1"/>
</dbReference>
<keyword evidence="3" id="KW-1003">Cell membrane</keyword>
<evidence type="ECO:0000256" key="3">
    <source>
        <dbReference type="ARBA" id="ARBA00022475"/>
    </source>
</evidence>
<evidence type="ECO:0000259" key="8">
    <source>
        <dbReference type="PROSITE" id="PS50928"/>
    </source>
</evidence>
<dbReference type="Proteomes" id="UP001237448">
    <property type="component" value="Unassembled WGS sequence"/>
</dbReference>
<evidence type="ECO:0000313" key="10">
    <source>
        <dbReference type="Proteomes" id="UP001237448"/>
    </source>
</evidence>
<feature type="transmembrane region" description="Helical" evidence="7">
    <location>
        <begin position="21"/>
        <end position="48"/>
    </location>
</feature>
<dbReference type="EMBL" id="JAUSVK010000001">
    <property type="protein sequence ID" value="MDQ0393446.1"/>
    <property type="molecule type" value="Genomic_DNA"/>
</dbReference>
<gene>
    <name evidence="9" type="ORF">J3R73_003238</name>
</gene>
<proteinExistence type="inferred from homology"/>
<keyword evidence="9" id="KW-0762">Sugar transport</keyword>
<keyword evidence="10" id="KW-1185">Reference proteome</keyword>
<dbReference type="PANTHER" id="PTHR30193">
    <property type="entry name" value="ABC TRANSPORTER PERMEASE PROTEIN"/>
    <property type="match status" value="1"/>
</dbReference>
<dbReference type="SUPFAM" id="SSF161098">
    <property type="entry name" value="MetI-like"/>
    <property type="match status" value="1"/>
</dbReference>
<keyword evidence="2 7" id="KW-0813">Transport</keyword>
<comment type="subcellular location">
    <subcellularLocation>
        <location evidence="1 7">Cell membrane</location>
        <topology evidence="1 7">Multi-pass membrane protein</topology>
    </subcellularLocation>
</comment>
<evidence type="ECO:0000256" key="7">
    <source>
        <dbReference type="RuleBase" id="RU363032"/>
    </source>
</evidence>
<evidence type="ECO:0000256" key="5">
    <source>
        <dbReference type="ARBA" id="ARBA00022989"/>
    </source>
</evidence>
<feature type="transmembrane region" description="Helical" evidence="7">
    <location>
        <begin position="120"/>
        <end position="140"/>
    </location>
</feature>
<dbReference type="RefSeq" id="WP_307428800.1">
    <property type="nucleotide sequence ID" value="NZ_JAUSVK010000001.1"/>
</dbReference>
<feature type="domain" description="ABC transmembrane type-1" evidence="8">
    <location>
        <begin position="83"/>
        <end position="296"/>
    </location>
</feature>
<reference evidence="9 10" key="1">
    <citation type="submission" date="2023-07" db="EMBL/GenBank/DDBJ databases">
        <title>Genomic Encyclopedia of Type Strains, Phase IV (KMG-IV): sequencing the most valuable type-strain genomes for metagenomic binning, comparative biology and taxonomic classification.</title>
        <authorList>
            <person name="Goeker M."/>
        </authorList>
    </citation>
    <scope>NUCLEOTIDE SEQUENCE [LARGE SCALE GENOMIC DNA]</scope>
    <source>
        <strain evidence="9 10">DSM 5896</strain>
    </source>
</reference>
<evidence type="ECO:0000313" key="9">
    <source>
        <dbReference type="EMBL" id="MDQ0393446.1"/>
    </source>
</evidence>
<keyword evidence="5 7" id="KW-1133">Transmembrane helix</keyword>
<comment type="similarity">
    <text evidence="7">Belongs to the binding-protein-dependent transport system permease family.</text>
</comment>